<proteinExistence type="predicted"/>
<dbReference type="InterPro" id="IPR058548">
    <property type="entry name" value="MlaB-like_STAS"/>
</dbReference>
<dbReference type="AlphaFoldDB" id="A0A1C4ZFW1"/>
<evidence type="ECO:0000313" key="2">
    <source>
        <dbReference type="EMBL" id="SCF31815.1"/>
    </source>
</evidence>
<dbReference type="InterPro" id="IPR036513">
    <property type="entry name" value="STAS_dom_sf"/>
</dbReference>
<keyword evidence="3" id="KW-1185">Reference proteome</keyword>
<dbReference type="Pfam" id="PF13466">
    <property type="entry name" value="STAS_2"/>
    <property type="match status" value="1"/>
</dbReference>
<dbReference type="SUPFAM" id="SSF52091">
    <property type="entry name" value="SpoIIaa-like"/>
    <property type="match status" value="1"/>
</dbReference>
<reference evidence="3" key="1">
    <citation type="submission" date="2016-06" db="EMBL/GenBank/DDBJ databases">
        <authorList>
            <person name="Varghese N."/>
            <person name="Submissions Spin"/>
        </authorList>
    </citation>
    <scope>NUCLEOTIDE SEQUENCE [LARGE SCALE GENOMIC DNA]</scope>
    <source>
        <strain evidence="3">DSM 43909</strain>
    </source>
</reference>
<dbReference type="Gene3D" id="3.30.750.24">
    <property type="entry name" value="STAS domain"/>
    <property type="match status" value="1"/>
</dbReference>
<gene>
    <name evidence="2" type="ORF">GA0074695_5521</name>
</gene>
<dbReference type="InterPro" id="IPR002645">
    <property type="entry name" value="STAS_dom"/>
</dbReference>
<dbReference type="PROSITE" id="PS50801">
    <property type="entry name" value="STAS"/>
    <property type="match status" value="1"/>
</dbReference>
<evidence type="ECO:0000259" key="1">
    <source>
        <dbReference type="PROSITE" id="PS50801"/>
    </source>
</evidence>
<dbReference type="Proteomes" id="UP000198242">
    <property type="component" value="Chromosome I"/>
</dbReference>
<feature type="domain" description="STAS" evidence="1">
    <location>
        <begin position="46"/>
        <end position="127"/>
    </location>
</feature>
<protein>
    <submittedName>
        <fullName evidence="2">Anti-anti-sigma factor</fullName>
    </submittedName>
</protein>
<organism evidence="2 3">
    <name type="scientific">Micromonospora viridifaciens</name>
    <dbReference type="NCBI Taxonomy" id="1881"/>
    <lineage>
        <taxon>Bacteria</taxon>
        <taxon>Bacillati</taxon>
        <taxon>Actinomycetota</taxon>
        <taxon>Actinomycetes</taxon>
        <taxon>Micromonosporales</taxon>
        <taxon>Micromonosporaceae</taxon>
        <taxon>Micromonospora</taxon>
    </lineage>
</organism>
<evidence type="ECO:0000313" key="3">
    <source>
        <dbReference type="Proteomes" id="UP000198242"/>
    </source>
</evidence>
<name>A0A1C4ZFW1_MICVI</name>
<accession>A0A1C4ZFW1</accession>
<sequence>MAPATARPPGVVAGRHGLCHCCCVDQGAAPPVFSAVAEADGDQLRVVVTGEVDMATADTMYQTALREPARHVTLDLRAVTFFDSAAIHAVVRLAQRFPGALAVLPSRQVRRVLEISGLGDQSWLAVA</sequence>
<dbReference type="EMBL" id="LT607411">
    <property type="protein sequence ID" value="SCF31815.1"/>
    <property type="molecule type" value="Genomic_DNA"/>
</dbReference>
<dbReference type="CDD" id="cd07043">
    <property type="entry name" value="STAS_anti-anti-sigma_factors"/>
    <property type="match status" value="1"/>
</dbReference>